<keyword evidence="6" id="KW-1185">Reference proteome</keyword>
<feature type="coiled-coil region" evidence="4">
    <location>
        <begin position="169"/>
        <end position="224"/>
    </location>
</feature>
<dbReference type="GO" id="GO:0006406">
    <property type="term" value="P:mRNA export from nucleus"/>
    <property type="evidence" value="ECO:0007669"/>
    <property type="project" value="TreeGrafter"/>
</dbReference>
<evidence type="ECO:0000256" key="3">
    <source>
        <dbReference type="ARBA" id="ARBA00023242"/>
    </source>
</evidence>
<dbReference type="OrthoDB" id="20582at2759"/>
<organism evidence="5 6">
    <name type="scientific">Puccinia striiformis f. sp. tritici PST-78</name>
    <dbReference type="NCBI Taxonomy" id="1165861"/>
    <lineage>
        <taxon>Eukaryota</taxon>
        <taxon>Fungi</taxon>
        <taxon>Dikarya</taxon>
        <taxon>Basidiomycota</taxon>
        <taxon>Pucciniomycotina</taxon>
        <taxon>Pucciniomycetes</taxon>
        <taxon>Pucciniales</taxon>
        <taxon>Pucciniaceae</taxon>
        <taxon>Puccinia</taxon>
    </lineage>
</organism>
<dbReference type="STRING" id="1165861.A0A0L0VJE2"/>
<dbReference type="Proteomes" id="UP000054564">
    <property type="component" value="Unassembled WGS sequence"/>
</dbReference>
<dbReference type="Pfam" id="PF09766">
    <property type="entry name" value="FmiP_Thoc5"/>
    <property type="match status" value="1"/>
</dbReference>
<evidence type="ECO:0000256" key="2">
    <source>
        <dbReference type="ARBA" id="ARBA00008044"/>
    </source>
</evidence>
<dbReference type="PANTHER" id="PTHR13375:SF3">
    <property type="entry name" value="THO COMPLEX SUBUNIT 5 HOMOLOG"/>
    <property type="match status" value="1"/>
</dbReference>
<evidence type="ECO:0000313" key="5">
    <source>
        <dbReference type="EMBL" id="KNE99331.1"/>
    </source>
</evidence>
<protein>
    <submittedName>
        <fullName evidence="5">Uncharacterized protein</fullName>
    </submittedName>
</protein>
<dbReference type="PANTHER" id="PTHR13375">
    <property type="entry name" value="FMS INTERACTING PROTEIN"/>
    <property type="match status" value="1"/>
</dbReference>
<accession>A0A0L0VJE2</accession>
<gene>
    <name evidence="5" type="ORF">PSTG_07448</name>
</gene>
<dbReference type="EMBL" id="AJIL01000047">
    <property type="protein sequence ID" value="KNE99331.1"/>
    <property type="molecule type" value="Genomic_DNA"/>
</dbReference>
<name>A0A0L0VJE2_9BASI</name>
<dbReference type="GO" id="GO:0000445">
    <property type="term" value="C:THO complex part of transcription export complex"/>
    <property type="evidence" value="ECO:0007669"/>
    <property type="project" value="TreeGrafter"/>
</dbReference>
<evidence type="ECO:0000256" key="1">
    <source>
        <dbReference type="ARBA" id="ARBA00004123"/>
    </source>
</evidence>
<dbReference type="AlphaFoldDB" id="A0A0L0VJE2"/>
<keyword evidence="4" id="KW-0175">Coiled coil</keyword>
<evidence type="ECO:0000256" key="4">
    <source>
        <dbReference type="SAM" id="Coils"/>
    </source>
</evidence>
<dbReference type="GO" id="GO:0003729">
    <property type="term" value="F:mRNA binding"/>
    <property type="evidence" value="ECO:0007669"/>
    <property type="project" value="TreeGrafter"/>
</dbReference>
<keyword evidence="3" id="KW-0539">Nucleus</keyword>
<dbReference type="InterPro" id="IPR019163">
    <property type="entry name" value="THO_Thoc5"/>
</dbReference>
<reference evidence="6" key="1">
    <citation type="submission" date="2014-03" db="EMBL/GenBank/DDBJ databases">
        <title>The Genome Sequence of Puccinia striiformis f. sp. tritici PST-78.</title>
        <authorList>
            <consortium name="The Broad Institute Genome Sequencing Platform"/>
            <person name="Cuomo C."/>
            <person name="Hulbert S."/>
            <person name="Chen X."/>
            <person name="Walker B."/>
            <person name="Young S.K."/>
            <person name="Zeng Q."/>
            <person name="Gargeya S."/>
            <person name="Fitzgerald M."/>
            <person name="Haas B."/>
            <person name="Abouelleil A."/>
            <person name="Alvarado L."/>
            <person name="Arachchi H.M."/>
            <person name="Berlin A.M."/>
            <person name="Chapman S.B."/>
            <person name="Goldberg J."/>
            <person name="Griggs A."/>
            <person name="Gujja S."/>
            <person name="Hansen M."/>
            <person name="Howarth C."/>
            <person name="Imamovic A."/>
            <person name="Larimer J."/>
            <person name="McCowan C."/>
            <person name="Montmayeur A."/>
            <person name="Murphy C."/>
            <person name="Neiman D."/>
            <person name="Pearson M."/>
            <person name="Priest M."/>
            <person name="Roberts A."/>
            <person name="Saif S."/>
            <person name="Shea T."/>
            <person name="Sisk P."/>
            <person name="Sykes S."/>
            <person name="Wortman J."/>
            <person name="Nusbaum C."/>
            <person name="Birren B."/>
        </authorList>
    </citation>
    <scope>NUCLEOTIDE SEQUENCE [LARGE SCALE GENOMIC DNA]</scope>
    <source>
        <strain evidence="6">race PST-78</strain>
    </source>
</reference>
<comment type="caution">
    <text evidence="5">The sequence shown here is derived from an EMBL/GenBank/DDBJ whole genome shotgun (WGS) entry which is preliminary data.</text>
</comment>
<comment type="subcellular location">
    <subcellularLocation>
        <location evidence="1">Nucleus</location>
    </subcellularLocation>
</comment>
<comment type="similarity">
    <text evidence="2">Belongs to the THOC5 family.</text>
</comment>
<sequence>MMQEDIQPIEPLNLDKIDAIADRLMHLANELLESKLSRASSSSGTMAPSEGLEGNLFNEPESDQNLILLAAPLFARLKFINRNSSSMVSNFKSQTQKVRNQVDQIHLDLQNLVYERRHLEKEIKKCQEFESEYQNISIHSLEEYFERNPEDKREEPDAIDPHELMIKRLKFELSERKRFEAEKKELLQKKLKLSKENDEKKSKLDELEKQLDRFVVSAKEIQSKMANQGYQKSDSCATFKVNQKRPPCVLMHMFSDPGPRFSKFFHNTIASQWEQYLGQEEYESRIGLLKTMSRMKDPNRIPVQTIAGWRAQGLDVDRMLKIVDYTPNGRQIGDEAHQFADFHFTNPAERKSAKNLFLSDNLYGIPWLKSLEHFQLLQNSPETKLKYLNFHSKLQLPDHSAPPPPLILPAEPVLPSQPMLVPQKLKAGSWFTKPFQNQRLLEKFSKSIHPR</sequence>
<proteinExistence type="inferred from homology"/>
<evidence type="ECO:0000313" key="6">
    <source>
        <dbReference type="Proteomes" id="UP000054564"/>
    </source>
</evidence>